<dbReference type="EMBL" id="CP054143">
    <property type="protein sequence ID" value="QKJ66018.1"/>
    <property type="molecule type" value="Genomic_DNA"/>
</dbReference>
<proteinExistence type="predicted"/>
<keyword evidence="1" id="KW-0472">Membrane</keyword>
<dbReference type="RefSeq" id="WP_173532522.1">
    <property type="nucleotide sequence ID" value="NZ_CP054143.1"/>
</dbReference>
<evidence type="ECO:0000256" key="1">
    <source>
        <dbReference type="SAM" id="Phobius"/>
    </source>
</evidence>
<organism evidence="2 3">
    <name type="scientific">Deefgea piscis</name>
    <dbReference type="NCBI Taxonomy" id="2739061"/>
    <lineage>
        <taxon>Bacteria</taxon>
        <taxon>Pseudomonadati</taxon>
        <taxon>Pseudomonadota</taxon>
        <taxon>Betaproteobacteria</taxon>
        <taxon>Neisseriales</taxon>
        <taxon>Chitinibacteraceae</taxon>
        <taxon>Deefgea</taxon>
    </lineage>
</organism>
<name>A0A6M8SPC7_9NEIS</name>
<evidence type="ECO:0000313" key="2">
    <source>
        <dbReference type="EMBL" id="QKJ66018.1"/>
    </source>
</evidence>
<dbReference type="KEGG" id="dee:HQN60_04430"/>
<protein>
    <recommendedName>
        <fullName evidence="4">GspL cytoplasmic actin-ATPase-like domain-containing protein</fullName>
    </recommendedName>
</protein>
<dbReference type="Proteomes" id="UP000504844">
    <property type="component" value="Chromosome"/>
</dbReference>
<reference evidence="2 3" key="1">
    <citation type="submission" date="2020-05" db="EMBL/GenBank/DDBJ databases">
        <title>Complete genome sequence of Deefgea sp. D17.</title>
        <authorList>
            <person name="Bae J.-W."/>
            <person name="Han J.E."/>
        </authorList>
    </citation>
    <scope>NUCLEOTIDE SEQUENCE [LARGE SCALE GENOMIC DNA]</scope>
    <source>
        <strain evidence="2 3">D17</strain>
    </source>
</reference>
<keyword evidence="1" id="KW-0812">Transmembrane</keyword>
<evidence type="ECO:0000313" key="3">
    <source>
        <dbReference type="Proteomes" id="UP000504844"/>
    </source>
</evidence>
<gene>
    <name evidence="2" type="ORF">HQN60_04430</name>
</gene>
<feature type="transmembrane region" description="Helical" evidence="1">
    <location>
        <begin position="310"/>
        <end position="330"/>
    </location>
</feature>
<evidence type="ECO:0008006" key="4">
    <source>
        <dbReference type="Google" id="ProtNLM"/>
    </source>
</evidence>
<accession>A0A6M8SPC7</accession>
<dbReference type="AlphaFoldDB" id="A0A6M8SPC7"/>
<feature type="transmembrane region" description="Helical" evidence="1">
    <location>
        <begin position="116"/>
        <end position="141"/>
    </location>
</feature>
<keyword evidence="3" id="KW-1185">Reference proteome</keyword>
<sequence>MKRLVLLLTPTHIAALCWSNQGARPLAHFNHDAAGLADLAQFALQQQQRLFYILTDLAEEDFQQEMIPHLARKDQQRLIGRKLEQRYRGVPYRQGQVHRQLGAQDQLQLSALLNEALLNALISTLLAAQCAIVGVYSVALLTQNLLQKLSLDWPHLLIMSRSTPETLRQSYFANGALQFSRLGCLDSTQDLLAQAEEIIQEVRRARQYLTTLRVMARGEILQVWALFDSNIAQSLQQVAADLAAADDELKLDLQVDLAFLRHQLQLPSECSSWLDVLVAALFRLNLPNQYAQPAVLRFARAKQLSRRIELGAFSLVALAAILLSLALWHGQKLQTQWPSLQQQIEHETQQLASLQQMASDIDPVQMQAVVQLYQRDMANWPSAEETAQRFSQVLAPFTQLQLLHFQWQTGTAGLLASTDPNLPLRAQQIQVILRASAEATEQQAWQQMKQLAAQLQRWPNAKVTLLPSPTEARTSANSHESAAAQPMDFVLQLTLASSPQVAP</sequence>
<keyword evidence="1" id="KW-1133">Transmembrane helix</keyword>